<keyword evidence="9 10" id="KW-0119">Carbohydrate metabolism</keyword>
<dbReference type="SUPFAM" id="SSF51735">
    <property type="entry name" value="NAD(P)-binding Rossmann-fold domains"/>
    <property type="match status" value="1"/>
</dbReference>
<protein>
    <recommendedName>
        <fullName evidence="6 10">UDP-glucose 4-epimerase</fullName>
        <ecNumber evidence="5 10">5.1.3.2</ecNumber>
    </recommendedName>
</protein>
<dbReference type="AlphaFoldDB" id="A0A3Q9G2G9"/>
<dbReference type="EC" id="5.1.3.2" evidence="5 10"/>
<keyword evidence="8 10" id="KW-0413">Isomerase</keyword>
<evidence type="ECO:0000256" key="2">
    <source>
        <dbReference type="ARBA" id="ARBA00001911"/>
    </source>
</evidence>
<accession>A0A3Q9G2G9</accession>
<organism evidence="12 13">
    <name type="scientific">Streptomyces luteoverticillatus</name>
    <name type="common">Streptoverticillium luteoverticillatus</name>
    <dbReference type="NCBI Taxonomy" id="66425"/>
    <lineage>
        <taxon>Bacteria</taxon>
        <taxon>Bacillati</taxon>
        <taxon>Actinomycetota</taxon>
        <taxon>Actinomycetes</taxon>
        <taxon>Kitasatosporales</taxon>
        <taxon>Streptomycetaceae</taxon>
        <taxon>Streptomyces</taxon>
    </lineage>
</organism>
<evidence type="ECO:0000256" key="1">
    <source>
        <dbReference type="ARBA" id="ARBA00000083"/>
    </source>
</evidence>
<dbReference type="Gene3D" id="3.40.50.720">
    <property type="entry name" value="NAD(P)-binding Rossmann-like Domain"/>
    <property type="match status" value="1"/>
</dbReference>
<dbReference type="Gene3D" id="3.90.25.10">
    <property type="entry name" value="UDP-galactose 4-epimerase, domain 1"/>
    <property type="match status" value="1"/>
</dbReference>
<evidence type="ECO:0000256" key="7">
    <source>
        <dbReference type="ARBA" id="ARBA00023027"/>
    </source>
</evidence>
<feature type="domain" description="NAD-dependent epimerase/dehydratase" evidence="11">
    <location>
        <begin position="3"/>
        <end position="250"/>
    </location>
</feature>
<evidence type="ECO:0000256" key="9">
    <source>
        <dbReference type="ARBA" id="ARBA00023277"/>
    </source>
</evidence>
<evidence type="ECO:0000256" key="5">
    <source>
        <dbReference type="ARBA" id="ARBA00013189"/>
    </source>
</evidence>
<comment type="pathway">
    <text evidence="3 10">Carbohydrate metabolism; galactose metabolism.</text>
</comment>
<evidence type="ECO:0000256" key="8">
    <source>
        <dbReference type="ARBA" id="ARBA00023235"/>
    </source>
</evidence>
<evidence type="ECO:0000313" key="13">
    <source>
        <dbReference type="Proteomes" id="UP000267900"/>
    </source>
</evidence>
<evidence type="ECO:0000259" key="11">
    <source>
        <dbReference type="Pfam" id="PF01370"/>
    </source>
</evidence>
<dbReference type="UniPathway" id="UPA00214"/>
<evidence type="ECO:0000256" key="6">
    <source>
        <dbReference type="ARBA" id="ARBA00018569"/>
    </source>
</evidence>
<keyword evidence="7 10" id="KW-0520">NAD</keyword>
<dbReference type="EMBL" id="CP034587">
    <property type="protein sequence ID" value="AZQ74414.1"/>
    <property type="molecule type" value="Genomic_DNA"/>
</dbReference>
<comment type="similarity">
    <text evidence="4 10">Belongs to the NAD(P)-dependent epimerase/dehydratase family.</text>
</comment>
<evidence type="ECO:0000256" key="3">
    <source>
        <dbReference type="ARBA" id="ARBA00004947"/>
    </source>
</evidence>
<dbReference type="Pfam" id="PF01370">
    <property type="entry name" value="Epimerase"/>
    <property type="match status" value="1"/>
</dbReference>
<dbReference type="CDD" id="cd05247">
    <property type="entry name" value="UDP_G4E_1_SDR_e"/>
    <property type="match status" value="1"/>
</dbReference>
<name>A0A3Q9G2G9_STRLT</name>
<dbReference type="GO" id="GO:0003978">
    <property type="term" value="F:UDP-glucose 4-epimerase activity"/>
    <property type="evidence" value="ECO:0007669"/>
    <property type="project" value="UniProtKB-UniRule"/>
</dbReference>
<sequence length="322" mass="34334">MKILVTGGAGFIGSVVTRRLLEEGHRVVVLDDLSTGFADAVPRGAELVRGTMARALDVLTGDLGPFDAVLHLAARALIDDSVRHPERFWRNNTVESLTLLDAVLSAGVGRLVFSSTAAVYGQPERVPIEESAPTVPTNPYGASKLAVDLALEAYARAHGLASVSLRYFNVAGALGESGERHEPETHIIPLALDAALGEGAGREFAVFGDDYPTPDGTCVRDFIHVADIADAHLAALAGAVPGEHRNYNLGNGRGFSVREVLDAVARVTGRRVPTRSAARRPGDPAVLVASGERVRRELGWKPARPGLEEMIEDASRFRRARS</sequence>
<dbReference type="Proteomes" id="UP000267900">
    <property type="component" value="Chromosome"/>
</dbReference>
<dbReference type="OrthoDB" id="9801785at2"/>
<dbReference type="InterPro" id="IPR036291">
    <property type="entry name" value="NAD(P)-bd_dom_sf"/>
</dbReference>
<proteinExistence type="inferred from homology"/>
<dbReference type="NCBIfam" id="TIGR01179">
    <property type="entry name" value="galE"/>
    <property type="match status" value="1"/>
</dbReference>
<gene>
    <name evidence="12" type="primary">galE</name>
    <name evidence="12" type="ORF">EKH77_27250</name>
</gene>
<evidence type="ECO:0000313" key="12">
    <source>
        <dbReference type="EMBL" id="AZQ74414.1"/>
    </source>
</evidence>
<dbReference type="RefSeq" id="WP_126916916.1">
    <property type="nucleotide sequence ID" value="NZ_CP034587.1"/>
</dbReference>
<dbReference type="GO" id="GO:0033499">
    <property type="term" value="P:galactose catabolic process via UDP-galactose, Leloir pathway"/>
    <property type="evidence" value="ECO:0007669"/>
    <property type="project" value="TreeGrafter"/>
</dbReference>
<dbReference type="PANTHER" id="PTHR43725:SF53">
    <property type="entry name" value="UDP-ARABINOSE 4-EPIMERASE 1"/>
    <property type="match status" value="1"/>
</dbReference>
<comment type="catalytic activity">
    <reaction evidence="1 10">
        <text>UDP-alpha-D-glucose = UDP-alpha-D-galactose</text>
        <dbReference type="Rhea" id="RHEA:22168"/>
        <dbReference type="ChEBI" id="CHEBI:58885"/>
        <dbReference type="ChEBI" id="CHEBI:66914"/>
        <dbReference type="EC" id="5.1.3.2"/>
    </reaction>
</comment>
<dbReference type="InterPro" id="IPR005886">
    <property type="entry name" value="UDP_G4E"/>
</dbReference>
<keyword evidence="13" id="KW-1185">Reference proteome</keyword>
<comment type="cofactor">
    <cofactor evidence="2 10">
        <name>NAD(+)</name>
        <dbReference type="ChEBI" id="CHEBI:57540"/>
    </cofactor>
</comment>
<dbReference type="InterPro" id="IPR001509">
    <property type="entry name" value="Epimerase_deHydtase"/>
</dbReference>
<evidence type="ECO:0000256" key="10">
    <source>
        <dbReference type="RuleBase" id="RU366046"/>
    </source>
</evidence>
<dbReference type="PANTHER" id="PTHR43725">
    <property type="entry name" value="UDP-GLUCOSE 4-EPIMERASE"/>
    <property type="match status" value="1"/>
</dbReference>
<reference evidence="12 13" key="1">
    <citation type="submission" date="2018-12" db="EMBL/GenBank/DDBJ databases">
        <title>The whole draft genome of Streptomyce luteoverticillatus CGMCC 15060.</title>
        <authorList>
            <person name="Feng Z."/>
            <person name="Chen G."/>
            <person name="Zhang J."/>
            <person name="Zhu H."/>
            <person name="Yu X."/>
            <person name="Zhang W."/>
            <person name="Zhang X."/>
        </authorList>
    </citation>
    <scope>NUCLEOTIDE SEQUENCE [LARGE SCALE GENOMIC DNA]</scope>
    <source>
        <strain evidence="12 13">CGMCC 15060</strain>
    </source>
</reference>
<comment type="subunit">
    <text evidence="10">Homodimer.</text>
</comment>
<evidence type="ECO:0000256" key="4">
    <source>
        <dbReference type="ARBA" id="ARBA00007637"/>
    </source>
</evidence>